<organism evidence="2 3">
    <name type="scientific">Chryseobacterium gallinarum</name>
    <dbReference type="NCBI Taxonomy" id="1324352"/>
    <lineage>
        <taxon>Bacteria</taxon>
        <taxon>Pseudomonadati</taxon>
        <taxon>Bacteroidota</taxon>
        <taxon>Flavobacteriia</taxon>
        <taxon>Flavobacteriales</taxon>
        <taxon>Weeksellaceae</taxon>
        <taxon>Chryseobacterium group</taxon>
        <taxon>Chryseobacterium</taxon>
    </lineage>
</organism>
<feature type="domain" description="Bacterial toxin 23" evidence="1">
    <location>
        <begin position="61"/>
        <end position="260"/>
    </location>
</feature>
<dbReference type="RefSeq" id="WP_168238858.1">
    <property type="nucleotide sequence ID" value="NZ_CP050995.1"/>
</dbReference>
<dbReference type="EMBL" id="CP050995">
    <property type="protein sequence ID" value="QIY91648.1"/>
    <property type="molecule type" value="Genomic_DNA"/>
</dbReference>
<keyword evidence="3" id="KW-1185">Reference proteome</keyword>
<accession>A0ABX6KSQ7</accession>
<evidence type="ECO:0000259" key="1">
    <source>
        <dbReference type="Pfam" id="PF15528"/>
    </source>
</evidence>
<evidence type="ECO:0000313" key="3">
    <source>
        <dbReference type="Proteomes" id="UP000501570"/>
    </source>
</evidence>
<dbReference type="InterPro" id="IPR029115">
    <property type="entry name" value="Ntox23"/>
</dbReference>
<dbReference type="Proteomes" id="UP000501570">
    <property type="component" value="Chromosome"/>
</dbReference>
<proteinExistence type="predicted"/>
<evidence type="ECO:0000313" key="2">
    <source>
        <dbReference type="EMBL" id="QIY91648.1"/>
    </source>
</evidence>
<protein>
    <recommendedName>
        <fullName evidence="1">Bacterial toxin 23 domain-containing protein</fullName>
    </recommendedName>
</protein>
<dbReference type="Pfam" id="PF15528">
    <property type="entry name" value="Ntox23"/>
    <property type="match status" value="1"/>
</dbReference>
<reference evidence="2 3" key="1">
    <citation type="submission" date="2019-09" db="EMBL/GenBank/DDBJ databases">
        <title>FDA dAtabase for Regulatory Grade micrObial Sequences (FDA-ARGOS): Supporting development and validation of Infectious Disease Dx tests.</title>
        <authorList>
            <person name="Sciortino C."/>
            <person name="Tallon L."/>
            <person name="Sadzewicz L."/>
            <person name="Vavikolanu K."/>
            <person name="Mehta A."/>
            <person name="Aluvathingal J."/>
            <person name="Nadendla S."/>
            <person name="Nandy P."/>
            <person name="Geyer C."/>
            <person name="Yan Y."/>
            <person name="Sichtig H."/>
        </authorList>
    </citation>
    <scope>NUCLEOTIDE SEQUENCE [LARGE SCALE GENOMIC DNA]</scope>
    <source>
        <strain evidence="2 3">FDAARGOS_636</strain>
    </source>
</reference>
<sequence length="292" mass="31632">MGAVGGAVTGLLNPGLFFAGGYSFLGQYAGGVISSIMPAWNINIGNFSFGISPSIAFGKGLGFGANVSATFQAGDFALSAGFGIMNYGAHAGSGESGWEFRKSLMAGTLGKEGNLGLMLGTNIWSGMYEQQTGIIRLASGDFSMTYENDGSPFDKKQVLGGILGDGSDRWRTAAMTIGIGDFSAGFNLFTGERNNYNGDEEKVGRLKTDNFGRRFPNGFVNENLDKPRYRMGALYVGWKNYRVGVDSEHVRHAIQDHAAHNFLGTKQPGFENLSWGWKPYFQYQTKNQFTSW</sequence>
<name>A0ABX6KSQ7_CHRGL</name>
<gene>
    <name evidence="2" type="ORF">FOB44_13745</name>
</gene>